<comment type="subcellular location">
    <subcellularLocation>
        <location evidence="1">Membrane</location>
        <topology evidence="1">Single-pass membrane protein</topology>
    </subcellularLocation>
</comment>
<proteinExistence type="predicted"/>
<keyword evidence="2 6" id="KW-0812">Transmembrane</keyword>
<protein>
    <submittedName>
        <fullName evidence="8">Proline-rich receptor-like protein kinase PERK1</fullName>
    </submittedName>
</protein>
<dbReference type="GO" id="GO:0071944">
    <property type="term" value="C:cell periphery"/>
    <property type="evidence" value="ECO:0007669"/>
    <property type="project" value="UniProtKB-ARBA"/>
</dbReference>
<evidence type="ECO:0000256" key="4">
    <source>
        <dbReference type="ARBA" id="ARBA00023136"/>
    </source>
</evidence>
<evidence type="ECO:0000313" key="8">
    <source>
        <dbReference type="EMBL" id="KAK4156121.1"/>
    </source>
</evidence>
<reference evidence="8" key="1">
    <citation type="journal article" date="2023" name="Mol. Phylogenet. Evol.">
        <title>Genome-scale phylogeny and comparative genomics of the fungal order Sordariales.</title>
        <authorList>
            <person name="Hensen N."/>
            <person name="Bonometti L."/>
            <person name="Westerberg I."/>
            <person name="Brannstrom I.O."/>
            <person name="Guillou S."/>
            <person name="Cros-Aarteil S."/>
            <person name="Calhoun S."/>
            <person name="Haridas S."/>
            <person name="Kuo A."/>
            <person name="Mondo S."/>
            <person name="Pangilinan J."/>
            <person name="Riley R."/>
            <person name="LaButti K."/>
            <person name="Andreopoulos B."/>
            <person name="Lipzen A."/>
            <person name="Chen C."/>
            <person name="Yan M."/>
            <person name="Daum C."/>
            <person name="Ng V."/>
            <person name="Clum A."/>
            <person name="Steindorff A."/>
            <person name="Ohm R.A."/>
            <person name="Martin F."/>
            <person name="Silar P."/>
            <person name="Natvig D.O."/>
            <person name="Lalanne C."/>
            <person name="Gautier V."/>
            <person name="Ament-Velasquez S.L."/>
            <person name="Kruys A."/>
            <person name="Hutchinson M.I."/>
            <person name="Powell A.J."/>
            <person name="Barry K."/>
            <person name="Miller A.N."/>
            <person name="Grigoriev I.V."/>
            <person name="Debuchy R."/>
            <person name="Gladieux P."/>
            <person name="Hiltunen Thoren M."/>
            <person name="Johannesson H."/>
        </authorList>
    </citation>
    <scope>NUCLEOTIDE SEQUENCE</scope>
    <source>
        <strain evidence="8">CBS 538.74</strain>
    </source>
</reference>
<dbReference type="PANTHER" id="PTHR15549:SF30">
    <property type="entry name" value="MID2 DOMAIN-CONTAINING PROTEIN"/>
    <property type="match status" value="1"/>
</dbReference>
<organism evidence="8 9">
    <name type="scientific">Chaetomidium leptoderma</name>
    <dbReference type="NCBI Taxonomy" id="669021"/>
    <lineage>
        <taxon>Eukaryota</taxon>
        <taxon>Fungi</taxon>
        <taxon>Dikarya</taxon>
        <taxon>Ascomycota</taxon>
        <taxon>Pezizomycotina</taxon>
        <taxon>Sordariomycetes</taxon>
        <taxon>Sordariomycetidae</taxon>
        <taxon>Sordariales</taxon>
        <taxon>Chaetomiaceae</taxon>
        <taxon>Chaetomidium</taxon>
    </lineage>
</organism>
<keyword evidence="9" id="KW-1185">Reference proteome</keyword>
<dbReference type="PANTHER" id="PTHR15549">
    <property type="entry name" value="PAIRED IMMUNOGLOBULIN-LIKE TYPE 2 RECEPTOR"/>
    <property type="match status" value="1"/>
</dbReference>
<feature type="chain" id="PRO_5043051143" evidence="7">
    <location>
        <begin position="24"/>
        <end position="302"/>
    </location>
</feature>
<feature type="compositionally biased region" description="Low complexity" evidence="5">
    <location>
        <begin position="152"/>
        <end position="204"/>
    </location>
</feature>
<name>A0AAN6VTV2_9PEZI</name>
<keyword evidence="8" id="KW-0675">Receptor</keyword>
<dbReference type="Proteomes" id="UP001302745">
    <property type="component" value="Unassembled WGS sequence"/>
</dbReference>
<dbReference type="EMBL" id="MU856874">
    <property type="protein sequence ID" value="KAK4156121.1"/>
    <property type="molecule type" value="Genomic_DNA"/>
</dbReference>
<evidence type="ECO:0000256" key="6">
    <source>
        <dbReference type="SAM" id="Phobius"/>
    </source>
</evidence>
<evidence type="ECO:0000256" key="1">
    <source>
        <dbReference type="ARBA" id="ARBA00004167"/>
    </source>
</evidence>
<dbReference type="GO" id="GO:0016301">
    <property type="term" value="F:kinase activity"/>
    <property type="evidence" value="ECO:0007669"/>
    <property type="project" value="UniProtKB-KW"/>
</dbReference>
<keyword evidence="3 6" id="KW-1133">Transmembrane helix</keyword>
<keyword evidence="4 6" id="KW-0472">Membrane</keyword>
<feature type="region of interest" description="Disordered" evidence="5">
    <location>
        <begin position="256"/>
        <end position="302"/>
    </location>
</feature>
<keyword evidence="8" id="KW-0808">Transferase</keyword>
<dbReference type="InterPro" id="IPR051694">
    <property type="entry name" value="Immunoregulatory_rcpt-like"/>
</dbReference>
<evidence type="ECO:0000256" key="2">
    <source>
        <dbReference type="ARBA" id="ARBA00022692"/>
    </source>
</evidence>
<feature type="signal peptide" evidence="7">
    <location>
        <begin position="1"/>
        <end position="23"/>
    </location>
</feature>
<feature type="transmembrane region" description="Helical" evidence="6">
    <location>
        <begin position="216"/>
        <end position="238"/>
    </location>
</feature>
<evidence type="ECO:0000256" key="3">
    <source>
        <dbReference type="ARBA" id="ARBA00022989"/>
    </source>
</evidence>
<keyword evidence="7" id="KW-0732">Signal</keyword>
<dbReference type="GO" id="GO:0016020">
    <property type="term" value="C:membrane"/>
    <property type="evidence" value="ECO:0007669"/>
    <property type="project" value="UniProtKB-SubCell"/>
</dbReference>
<feature type="region of interest" description="Disordered" evidence="5">
    <location>
        <begin position="152"/>
        <end position="211"/>
    </location>
</feature>
<dbReference type="AlphaFoldDB" id="A0AAN6VTV2"/>
<evidence type="ECO:0000256" key="5">
    <source>
        <dbReference type="SAM" id="MobiDB-lite"/>
    </source>
</evidence>
<evidence type="ECO:0000313" key="9">
    <source>
        <dbReference type="Proteomes" id="UP001302745"/>
    </source>
</evidence>
<keyword evidence="8" id="KW-0418">Kinase</keyword>
<accession>A0AAN6VTV2</accession>
<evidence type="ECO:0000256" key="7">
    <source>
        <dbReference type="SAM" id="SignalP"/>
    </source>
</evidence>
<reference evidence="8" key="2">
    <citation type="submission" date="2023-05" db="EMBL/GenBank/DDBJ databases">
        <authorList>
            <consortium name="Lawrence Berkeley National Laboratory"/>
            <person name="Steindorff A."/>
            <person name="Hensen N."/>
            <person name="Bonometti L."/>
            <person name="Westerberg I."/>
            <person name="Brannstrom I.O."/>
            <person name="Guillou S."/>
            <person name="Cros-Aarteil S."/>
            <person name="Calhoun S."/>
            <person name="Haridas S."/>
            <person name="Kuo A."/>
            <person name="Mondo S."/>
            <person name="Pangilinan J."/>
            <person name="Riley R."/>
            <person name="Labutti K."/>
            <person name="Andreopoulos B."/>
            <person name="Lipzen A."/>
            <person name="Chen C."/>
            <person name="Yanf M."/>
            <person name="Daum C."/>
            <person name="Ng V."/>
            <person name="Clum A."/>
            <person name="Ohm R."/>
            <person name="Martin F."/>
            <person name="Silar P."/>
            <person name="Natvig D."/>
            <person name="Lalanne C."/>
            <person name="Gautier V."/>
            <person name="Ament-Velasquez S.L."/>
            <person name="Kruys A."/>
            <person name="Hutchinson M.I."/>
            <person name="Powell A.J."/>
            <person name="Barry K."/>
            <person name="Miller A.N."/>
            <person name="Grigoriev I.V."/>
            <person name="Debuchy R."/>
            <person name="Gladieux P."/>
            <person name="Thoren M.H."/>
            <person name="Johannesson H."/>
        </authorList>
    </citation>
    <scope>NUCLEOTIDE SEQUENCE</scope>
    <source>
        <strain evidence="8">CBS 538.74</strain>
    </source>
</reference>
<sequence>MRLFVAALAALATLGSAPRTALAVMEFHHPPQYTGLSITELTEKPVVRVLGTPVELEWTSVEEGKKLSVVLYQLNATQAATFDGKFPSVPANFEFITHDQVEVSKFRWIVGTAKDLSESSVFALAIWAQGAQVTDSTTDMFFIAKEEPKSSSATSSATTMTTTTTTSSSSTSPSTTSSSTTTTPLPSSSSTADSATESTPPAAANDQSSGGLSTGAAVGVGIGATLAVVLLVAVGWYCGMRRARMWREAAVQGLMDEQHHHQQQQQQTDKSYYSGPPPPTELNATPQAVEAPGWNQRRHELS</sequence>
<comment type="caution">
    <text evidence="8">The sequence shown here is derived from an EMBL/GenBank/DDBJ whole genome shotgun (WGS) entry which is preliminary data.</text>
</comment>
<gene>
    <name evidence="8" type="ORF">C8A00DRAFT_12940</name>
</gene>